<evidence type="ECO:0000313" key="1">
    <source>
        <dbReference type="EMBL" id="KAJ6775305.1"/>
    </source>
</evidence>
<protein>
    <submittedName>
        <fullName evidence="1">Uncharacterized protein</fullName>
    </submittedName>
</protein>
<reference evidence="1" key="2">
    <citation type="journal article" date="2023" name="Int. J. Mol. Sci.">
        <title>De Novo Assembly and Annotation of 11 Diverse Shrub Willow (Salix) Genomes Reveals Novel Gene Organization in Sex-Linked Regions.</title>
        <authorList>
            <person name="Hyden B."/>
            <person name="Feng K."/>
            <person name="Yates T.B."/>
            <person name="Jawdy S."/>
            <person name="Cereghino C."/>
            <person name="Smart L.B."/>
            <person name="Muchero W."/>
        </authorList>
    </citation>
    <scope>NUCLEOTIDE SEQUENCE</scope>
    <source>
        <tissue evidence="1">Shoot tip</tissue>
    </source>
</reference>
<comment type="caution">
    <text evidence="1">The sequence shown here is derived from an EMBL/GenBank/DDBJ whole genome shotgun (WGS) entry which is preliminary data.</text>
</comment>
<accession>A0A9Q1AL06</accession>
<evidence type="ECO:0000313" key="2">
    <source>
        <dbReference type="Proteomes" id="UP001151532"/>
    </source>
</evidence>
<proteinExistence type="predicted"/>
<name>A0A9Q1AL06_SALPP</name>
<sequence length="50" mass="5271">MLGKTPPFAIVTEPSSLLSSSSFLTASWMCLGTIRFFLLSLAAFPASSST</sequence>
<dbReference type="EMBL" id="JAPFFK010000002">
    <property type="protein sequence ID" value="KAJ6775305.1"/>
    <property type="molecule type" value="Genomic_DNA"/>
</dbReference>
<dbReference type="Proteomes" id="UP001151532">
    <property type="component" value="Chromosome 5"/>
</dbReference>
<keyword evidence="2" id="KW-1185">Reference proteome</keyword>
<organism evidence="1 2">
    <name type="scientific">Salix purpurea</name>
    <name type="common">Purple osier willow</name>
    <dbReference type="NCBI Taxonomy" id="77065"/>
    <lineage>
        <taxon>Eukaryota</taxon>
        <taxon>Viridiplantae</taxon>
        <taxon>Streptophyta</taxon>
        <taxon>Embryophyta</taxon>
        <taxon>Tracheophyta</taxon>
        <taxon>Spermatophyta</taxon>
        <taxon>Magnoliopsida</taxon>
        <taxon>eudicotyledons</taxon>
        <taxon>Gunneridae</taxon>
        <taxon>Pentapetalae</taxon>
        <taxon>rosids</taxon>
        <taxon>fabids</taxon>
        <taxon>Malpighiales</taxon>
        <taxon>Salicaceae</taxon>
        <taxon>Saliceae</taxon>
        <taxon>Salix</taxon>
    </lineage>
</organism>
<reference evidence="1" key="1">
    <citation type="submission" date="2022-11" db="EMBL/GenBank/DDBJ databases">
        <authorList>
            <person name="Hyden B.L."/>
            <person name="Feng K."/>
            <person name="Yates T."/>
            <person name="Jawdy S."/>
            <person name="Smart L.B."/>
            <person name="Muchero W."/>
        </authorList>
    </citation>
    <scope>NUCLEOTIDE SEQUENCE</scope>
    <source>
        <tissue evidence="1">Shoot tip</tissue>
    </source>
</reference>
<gene>
    <name evidence="1" type="ORF">OIU79_018477</name>
</gene>
<dbReference type="AlphaFoldDB" id="A0A9Q1AL06"/>